<reference evidence="1 2" key="1">
    <citation type="submission" date="2021-07" db="EMBL/GenBank/DDBJ databases">
        <authorList>
            <person name="Imarazene B."/>
            <person name="Zahm M."/>
            <person name="Klopp C."/>
            <person name="Cabau C."/>
            <person name="Beille S."/>
            <person name="Jouanno E."/>
            <person name="Castinel A."/>
            <person name="Lluch J."/>
            <person name="Gil L."/>
            <person name="Kuchtly C."/>
            <person name="Lopez Roques C."/>
            <person name="Donnadieu C."/>
            <person name="Parrinello H."/>
            <person name="Journot L."/>
            <person name="Du K."/>
            <person name="Schartl M."/>
            <person name="Retaux S."/>
            <person name="Guiguen Y."/>
        </authorList>
    </citation>
    <scope>NUCLEOTIDE SEQUENCE [LARGE SCALE GENOMIC DNA]</scope>
    <source>
        <strain evidence="1">Pach_M1</strain>
        <tissue evidence="1">Testis</tissue>
    </source>
</reference>
<proteinExistence type="predicted"/>
<dbReference type="EMBL" id="JAICCE010000013">
    <property type="protein sequence ID" value="KAG9269875.1"/>
    <property type="molecule type" value="Genomic_DNA"/>
</dbReference>
<sequence length="163" mass="18574">MDASFLGKHDFYNKVLHTFCCLSFKSVTNVFLLNRYFLGTFLGTCELETIQAVQNIEGLSQLCEGTCLLITLKRLVDSITPPGFDNLYKQPKYPQLQDITNNSGYRRAFKPNLTSSPEVLLGKRCNREPSSSRKRIRLEDSCILLDTGTYISAYSIFQFVFCL</sequence>
<accession>A0A8T2LJ72</accession>
<protein>
    <submittedName>
        <fullName evidence="1">Uncharacterized protein</fullName>
    </submittedName>
</protein>
<evidence type="ECO:0000313" key="1">
    <source>
        <dbReference type="EMBL" id="KAG9269875.1"/>
    </source>
</evidence>
<comment type="caution">
    <text evidence="1">The sequence shown here is derived from an EMBL/GenBank/DDBJ whole genome shotgun (WGS) entry which is preliminary data.</text>
</comment>
<name>A0A8T2LJ72_ASTMX</name>
<dbReference type="Proteomes" id="UP000752171">
    <property type="component" value="Unassembled WGS sequence"/>
</dbReference>
<dbReference type="AlphaFoldDB" id="A0A8T2LJ72"/>
<gene>
    <name evidence="1" type="ORF">AMEX_G16957</name>
</gene>
<organism evidence="1 2">
    <name type="scientific">Astyanax mexicanus</name>
    <name type="common">Blind cave fish</name>
    <name type="synonym">Astyanax fasciatus mexicanus</name>
    <dbReference type="NCBI Taxonomy" id="7994"/>
    <lineage>
        <taxon>Eukaryota</taxon>
        <taxon>Metazoa</taxon>
        <taxon>Chordata</taxon>
        <taxon>Craniata</taxon>
        <taxon>Vertebrata</taxon>
        <taxon>Euteleostomi</taxon>
        <taxon>Actinopterygii</taxon>
        <taxon>Neopterygii</taxon>
        <taxon>Teleostei</taxon>
        <taxon>Ostariophysi</taxon>
        <taxon>Characiformes</taxon>
        <taxon>Characoidei</taxon>
        <taxon>Acestrorhamphidae</taxon>
        <taxon>Acestrorhamphinae</taxon>
        <taxon>Astyanax</taxon>
    </lineage>
</organism>
<evidence type="ECO:0000313" key="2">
    <source>
        <dbReference type="Proteomes" id="UP000752171"/>
    </source>
</evidence>